<feature type="domain" description="Peptidase M28" evidence="18">
    <location>
        <begin position="160"/>
        <end position="335"/>
    </location>
</feature>
<keyword evidence="6 15" id="KW-0645">Protease</keyword>
<feature type="transmembrane region" description="Helical" evidence="17">
    <location>
        <begin position="653"/>
        <end position="678"/>
    </location>
</feature>
<keyword evidence="11 17" id="KW-1133">Transmembrane helix</keyword>
<dbReference type="EMBL" id="CAJVPG010000477">
    <property type="protein sequence ID" value="CAG8432192.1"/>
    <property type="molecule type" value="Genomic_DNA"/>
</dbReference>
<comment type="subcellular location">
    <subcellularLocation>
        <location evidence="3">Vacuole membrane</location>
        <topology evidence="3">Multi-pass membrane protein</topology>
    </subcellularLocation>
</comment>
<feature type="transmembrane region" description="Helical" evidence="17">
    <location>
        <begin position="439"/>
        <end position="458"/>
    </location>
</feature>
<evidence type="ECO:0000256" key="14">
    <source>
        <dbReference type="ARBA" id="ARBA00023180"/>
    </source>
</evidence>
<comment type="caution">
    <text evidence="21">The sequence shown here is derived from an EMBL/GenBank/DDBJ whole genome shotgun (WGS) entry which is preliminary data.</text>
</comment>
<dbReference type="GO" id="GO:0046872">
    <property type="term" value="F:metal ion binding"/>
    <property type="evidence" value="ECO:0007669"/>
    <property type="project" value="UniProtKB-KW"/>
</dbReference>
<feature type="region of interest" description="Disordered" evidence="16">
    <location>
        <begin position="620"/>
        <end position="639"/>
    </location>
</feature>
<feature type="domain" description="Vacuolar membrane protease transmembrane" evidence="20">
    <location>
        <begin position="437"/>
        <end position="717"/>
    </location>
</feature>
<evidence type="ECO:0000256" key="7">
    <source>
        <dbReference type="ARBA" id="ARBA00022692"/>
    </source>
</evidence>
<keyword evidence="12" id="KW-0482">Metalloprotease</keyword>
<evidence type="ECO:0000256" key="11">
    <source>
        <dbReference type="ARBA" id="ARBA00022989"/>
    </source>
</evidence>
<dbReference type="GO" id="GO:0006508">
    <property type="term" value="P:proteolysis"/>
    <property type="evidence" value="ECO:0007669"/>
    <property type="project" value="UniProtKB-KW"/>
</dbReference>
<name>A0A9W4K2B7_9EURO</name>
<comment type="similarity">
    <text evidence="4 15">Belongs to the peptidase M28 family.</text>
</comment>
<dbReference type="CDD" id="cd03875">
    <property type="entry name" value="M28_Fxna_like"/>
    <property type="match status" value="1"/>
</dbReference>
<dbReference type="FunFam" id="3.40.630.10:FF:000057">
    <property type="entry name" value="Vacuolar membrane protease"/>
    <property type="match status" value="1"/>
</dbReference>
<evidence type="ECO:0000256" key="17">
    <source>
        <dbReference type="SAM" id="Phobius"/>
    </source>
</evidence>
<evidence type="ECO:0000256" key="4">
    <source>
        <dbReference type="ARBA" id="ARBA00010918"/>
    </source>
</evidence>
<dbReference type="InterPro" id="IPR045175">
    <property type="entry name" value="M28_fam"/>
</dbReference>
<dbReference type="PANTHER" id="PTHR12147:SF58">
    <property type="entry name" value="VACUOLAR MEMBRANE PROTEASE"/>
    <property type="match status" value="1"/>
</dbReference>
<dbReference type="PANTHER" id="PTHR12147">
    <property type="entry name" value="METALLOPEPTIDASE M28 FAMILY MEMBER"/>
    <property type="match status" value="1"/>
</dbReference>
<protein>
    <recommendedName>
        <fullName evidence="15">Peptide hydrolase</fullName>
        <ecNumber evidence="15">3.4.-.-</ecNumber>
    </recommendedName>
</protein>
<evidence type="ECO:0000256" key="12">
    <source>
        <dbReference type="ARBA" id="ARBA00023049"/>
    </source>
</evidence>
<keyword evidence="10 15" id="KW-0862">Zinc</keyword>
<dbReference type="EC" id="3.4.-.-" evidence="15"/>
<dbReference type="SUPFAM" id="SSF53187">
    <property type="entry name" value="Zn-dependent exopeptidases"/>
    <property type="match status" value="1"/>
</dbReference>
<comment type="cofactor">
    <cofactor evidence="1">
        <name>Zn(2+)</name>
        <dbReference type="ChEBI" id="CHEBI:29105"/>
    </cofactor>
</comment>
<comment type="function">
    <text evidence="2">May be involved in vacuolar sorting and osmoregulation.</text>
</comment>
<feature type="transmembrane region" description="Helical" evidence="17">
    <location>
        <begin position="470"/>
        <end position="490"/>
    </location>
</feature>
<dbReference type="AlphaFoldDB" id="A0A9W4K2B7"/>
<evidence type="ECO:0000256" key="6">
    <source>
        <dbReference type="ARBA" id="ARBA00022670"/>
    </source>
</evidence>
<dbReference type="Gene3D" id="3.40.630.10">
    <property type="entry name" value="Zn peptidases"/>
    <property type="match status" value="1"/>
</dbReference>
<dbReference type="InterPro" id="IPR053976">
    <property type="entry name" value="PFF1_TM"/>
</dbReference>
<evidence type="ECO:0000256" key="2">
    <source>
        <dbReference type="ARBA" id="ARBA00003273"/>
    </source>
</evidence>
<keyword evidence="14" id="KW-0325">Glycoprotein</keyword>
<accession>A0A9W4K2B7</accession>
<dbReference type="GO" id="GO:0008235">
    <property type="term" value="F:metalloexopeptidase activity"/>
    <property type="evidence" value="ECO:0007669"/>
    <property type="project" value="InterPro"/>
</dbReference>
<evidence type="ECO:0000256" key="16">
    <source>
        <dbReference type="SAM" id="MobiDB-lite"/>
    </source>
</evidence>
<keyword evidence="22" id="KW-1185">Reference proteome</keyword>
<keyword evidence="7 17" id="KW-0812">Transmembrane</keyword>
<evidence type="ECO:0000256" key="3">
    <source>
        <dbReference type="ARBA" id="ARBA00004128"/>
    </source>
</evidence>
<keyword evidence="5" id="KW-0926">Vacuole</keyword>
<feature type="transmembrane region" description="Helical" evidence="17">
    <location>
        <begin position="384"/>
        <end position="406"/>
    </location>
</feature>
<evidence type="ECO:0000256" key="5">
    <source>
        <dbReference type="ARBA" id="ARBA00022554"/>
    </source>
</evidence>
<evidence type="ECO:0000256" key="8">
    <source>
        <dbReference type="ARBA" id="ARBA00022723"/>
    </source>
</evidence>
<sequence length="990" mass="109691">MASHKAKNPLGFTPWPVTIITTAVYLALIIPLLVIHHNVPSAPQTTPNGLNLTEAWQDLQSLTKGFHPYNSHQNDEVRSWLLERIDAIQQSTPSADAFHDAQEEKPDVFVFDDLVSNLTFVDKTVGVYFEGTNILVYIRGSDDKKAHWWDTPGRFPVGKGGVLVNAHYDSVSTGYGATDDGVGVVTCLQLVKYFLTPGHAPRRGLVVLFNNGEEDYLNGARAYSQHPMAKFAHTFLNLEGAGAGGRATLFRSTDTEVTQAYAKSPYPFGSVLSSNGFDKGLVSSQTDYVVLDGILGLRGLDVAFFEPRARYHTDQDDARHTSLDSLWHMLSAAVATTEELVSDNTDRFDGHLRDDGTVPSGSGTRAVWFDLFGSAFAVFRLHTLFALSVTLLIVAPLTLLVTSVILSKADKMYLFRSSVYSEIGDEYISLRGLRGFFRFPFLIAIPTSVTIGLAYLVTKVNPLIAHSSSYAVWSMMISAWFFLAWFVSRVADFARPSAFHRVYTWTWLFVLTWSFMVIATVYENEEGLAGGYFMLFYFAGTFLATWISYLELFSLPSKTSYASQFGDSRRPSTQASRLAASGDEHHEDDAEEDPTESTSLLHGPNRPTFANYVRVGGDHLSHGPDGEEEEEEKDPKVYEHEQSWSGAIPRWTWILQLLLTAPVILMLIVPLGLIITGALNQTGQDGSPQLIVYLMTAGLTTLLFAPTLPFIHRYTYHLPVFLLLVCIGTMIYNLTAFPFADSNRLKLFFLQEVDLDNGISTASLTGMPPFVQDVVYGLPTAAGQEETCSWVRKSKNEIQRCSWNAPLPRVTPNADTLSLDSNNTEALVQATELSSDWITFGITYPEPGTPSARFELSGQNTKACRIDVDNHSINNFSVSGSSAPDNRFIDPSPEGLKQIRLWSRTWDNSWTVDIDFAKHDSSDADEAGTTSDSITGRITCLWSDNNQIGLIPALDEVKQFSPAWVAVTKFSDGLIEGSRKFEINRSNFGL</sequence>
<feature type="transmembrane region" description="Helical" evidence="17">
    <location>
        <begin position="528"/>
        <end position="550"/>
    </location>
</feature>
<proteinExistence type="inferred from homology"/>
<feature type="compositionally biased region" description="Polar residues" evidence="16">
    <location>
        <begin position="563"/>
        <end position="576"/>
    </location>
</feature>
<dbReference type="OrthoDB" id="76293at2759"/>
<evidence type="ECO:0000256" key="15">
    <source>
        <dbReference type="RuleBase" id="RU361240"/>
    </source>
</evidence>
<evidence type="ECO:0000256" key="13">
    <source>
        <dbReference type="ARBA" id="ARBA00023136"/>
    </source>
</evidence>
<evidence type="ECO:0000259" key="20">
    <source>
        <dbReference type="Pfam" id="PF22251"/>
    </source>
</evidence>
<keyword evidence="9 15" id="KW-0378">Hydrolase</keyword>
<dbReference type="GO" id="GO:0005774">
    <property type="term" value="C:vacuolar membrane"/>
    <property type="evidence" value="ECO:0007669"/>
    <property type="project" value="UniProtKB-SubCell"/>
</dbReference>
<evidence type="ECO:0000259" key="19">
    <source>
        <dbReference type="Pfam" id="PF22250"/>
    </source>
</evidence>
<dbReference type="Proteomes" id="UP001152649">
    <property type="component" value="Unassembled WGS sequence"/>
</dbReference>
<evidence type="ECO:0000313" key="21">
    <source>
        <dbReference type="EMBL" id="CAG8432192.1"/>
    </source>
</evidence>
<organism evidence="21 22">
    <name type="scientific">Penicillium salamii</name>
    <dbReference type="NCBI Taxonomy" id="1612424"/>
    <lineage>
        <taxon>Eukaryota</taxon>
        <taxon>Fungi</taxon>
        <taxon>Dikarya</taxon>
        <taxon>Ascomycota</taxon>
        <taxon>Pezizomycotina</taxon>
        <taxon>Eurotiomycetes</taxon>
        <taxon>Eurotiomycetidae</taxon>
        <taxon>Eurotiales</taxon>
        <taxon>Aspergillaceae</taxon>
        <taxon>Penicillium</taxon>
    </lineage>
</organism>
<evidence type="ECO:0000259" key="18">
    <source>
        <dbReference type="Pfam" id="PF04389"/>
    </source>
</evidence>
<evidence type="ECO:0000256" key="1">
    <source>
        <dbReference type="ARBA" id="ARBA00001947"/>
    </source>
</evidence>
<feature type="transmembrane region" description="Helical" evidence="17">
    <location>
        <begin position="690"/>
        <end position="711"/>
    </location>
</feature>
<feature type="domain" description="Vacuolar membrane protease C-terminal" evidence="19">
    <location>
        <begin position="745"/>
        <end position="976"/>
    </location>
</feature>
<keyword evidence="8 15" id="KW-0479">Metal-binding</keyword>
<evidence type="ECO:0000256" key="9">
    <source>
        <dbReference type="ARBA" id="ARBA00022801"/>
    </source>
</evidence>
<gene>
    <name evidence="21" type="ORF">PSALAMII_LOCUS11912</name>
</gene>
<feature type="transmembrane region" description="Helical" evidence="17">
    <location>
        <begin position="12"/>
        <end position="34"/>
    </location>
</feature>
<feature type="region of interest" description="Disordered" evidence="16">
    <location>
        <begin position="563"/>
        <end position="606"/>
    </location>
</feature>
<keyword evidence="13 17" id="KW-0472">Membrane</keyword>
<feature type="transmembrane region" description="Helical" evidence="17">
    <location>
        <begin position="502"/>
        <end position="522"/>
    </location>
</feature>
<dbReference type="Pfam" id="PF04389">
    <property type="entry name" value="Peptidase_M28"/>
    <property type="match status" value="1"/>
</dbReference>
<dbReference type="InterPro" id="IPR048024">
    <property type="entry name" value="Fxna-like_M28_dom"/>
</dbReference>
<dbReference type="Pfam" id="PF22251">
    <property type="entry name" value="PFF1_TM"/>
    <property type="match status" value="1"/>
</dbReference>
<feature type="transmembrane region" description="Helical" evidence="17">
    <location>
        <begin position="718"/>
        <end position="740"/>
    </location>
</feature>
<reference evidence="21" key="1">
    <citation type="submission" date="2021-07" db="EMBL/GenBank/DDBJ databases">
        <authorList>
            <person name="Branca A.L. A."/>
        </authorList>
    </citation>
    <scope>NUCLEOTIDE SEQUENCE</scope>
</reference>
<dbReference type="InterPro" id="IPR007484">
    <property type="entry name" value="Peptidase_M28"/>
</dbReference>
<evidence type="ECO:0000313" key="22">
    <source>
        <dbReference type="Proteomes" id="UP001152649"/>
    </source>
</evidence>
<dbReference type="InterPro" id="IPR053975">
    <property type="entry name" value="PFF1_C"/>
</dbReference>
<evidence type="ECO:0000256" key="10">
    <source>
        <dbReference type="ARBA" id="ARBA00022833"/>
    </source>
</evidence>
<dbReference type="Pfam" id="PF22250">
    <property type="entry name" value="PFF1_C"/>
    <property type="match status" value="1"/>
</dbReference>